<sequence>MFYKLLSDRDWFTFAKRKDKVSLPCYSFMPTSTYPKEWKNRFIFVSASMLPKSPPLRDPKASIDHSVPVLAANDTVLWKRMCENPTRAYNFPEGVLAMGGLSPLYSVRPKAYFGKKEMTLQGD</sequence>
<dbReference type="Proteomes" id="UP000215914">
    <property type="component" value="Unassembled WGS sequence"/>
</dbReference>
<reference evidence="1" key="2">
    <citation type="submission" date="2020-06" db="EMBL/GenBank/DDBJ databases">
        <title>Helianthus annuus Genome sequencing and assembly Release 2.</title>
        <authorList>
            <person name="Gouzy J."/>
            <person name="Langlade N."/>
            <person name="Munos S."/>
        </authorList>
    </citation>
    <scope>NUCLEOTIDE SEQUENCE</scope>
    <source>
        <tissue evidence="1">Leaves</tissue>
    </source>
</reference>
<dbReference type="Gramene" id="mRNA:HanXRQr2_Chr13g0601111">
    <property type="protein sequence ID" value="mRNA:HanXRQr2_Chr13g0601111"/>
    <property type="gene ID" value="HanXRQr2_Chr13g0601111"/>
</dbReference>
<comment type="caution">
    <text evidence="1">The sequence shown here is derived from an EMBL/GenBank/DDBJ whole genome shotgun (WGS) entry which is preliminary data.</text>
</comment>
<evidence type="ECO:0000313" key="2">
    <source>
        <dbReference type="Proteomes" id="UP000215914"/>
    </source>
</evidence>
<organism evidence="1 2">
    <name type="scientific">Helianthus annuus</name>
    <name type="common">Common sunflower</name>
    <dbReference type="NCBI Taxonomy" id="4232"/>
    <lineage>
        <taxon>Eukaryota</taxon>
        <taxon>Viridiplantae</taxon>
        <taxon>Streptophyta</taxon>
        <taxon>Embryophyta</taxon>
        <taxon>Tracheophyta</taxon>
        <taxon>Spermatophyta</taxon>
        <taxon>Magnoliopsida</taxon>
        <taxon>eudicotyledons</taxon>
        <taxon>Gunneridae</taxon>
        <taxon>Pentapetalae</taxon>
        <taxon>asterids</taxon>
        <taxon>campanulids</taxon>
        <taxon>Asterales</taxon>
        <taxon>Asteraceae</taxon>
        <taxon>Asteroideae</taxon>
        <taxon>Heliantheae alliance</taxon>
        <taxon>Heliantheae</taxon>
        <taxon>Helianthus</taxon>
    </lineage>
</organism>
<reference evidence="1" key="1">
    <citation type="journal article" date="2017" name="Nature">
        <title>The sunflower genome provides insights into oil metabolism, flowering and Asterid evolution.</title>
        <authorList>
            <person name="Badouin H."/>
            <person name="Gouzy J."/>
            <person name="Grassa C.J."/>
            <person name="Murat F."/>
            <person name="Staton S.E."/>
            <person name="Cottret L."/>
            <person name="Lelandais-Briere C."/>
            <person name="Owens G.L."/>
            <person name="Carrere S."/>
            <person name="Mayjonade B."/>
            <person name="Legrand L."/>
            <person name="Gill N."/>
            <person name="Kane N.C."/>
            <person name="Bowers J.E."/>
            <person name="Hubner S."/>
            <person name="Bellec A."/>
            <person name="Berard A."/>
            <person name="Berges H."/>
            <person name="Blanchet N."/>
            <person name="Boniface M.C."/>
            <person name="Brunel D."/>
            <person name="Catrice O."/>
            <person name="Chaidir N."/>
            <person name="Claudel C."/>
            <person name="Donnadieu C."/>
            <person name="Faraut T."/>
            <person name="Fievet G."/>
            <person name="Helmstetter N."/>
            <person name="King M."/>
            <person name="Knapp S.J."/>
            <person name="Lai Z."/>
            <person name="Le Paslier M.C."/>
            <person name="Lippi Y."/>
            <person name="Lorenzon L."/>
            <person name="Mandel J.R."/>
            <person name="Marage G."/>
            <person name="Marchand G."/>
            <person name="Marquand E."/>
            <person name="Bret-Mestries E."/>
            <person name="Morien E."/>
            <person name="Nambeesan S."/>
            <person name="Nguyen T."/>
            <person name="Pegot-Espagnet P."/>
            <person name="Pouilly N."/>
            <person name="Raftis F."/>
            <person name="Sallet E."/>
            <person name="Schiex T."/>
            <person name="Thomas J."/>
            <person name="Vandecasteele C."/>
            <person name="Vares D."/>
            <person name="Vear F."/>
            <person name="Vautrin S."/>
            <person name="Crespi M."/>
            <person name="Mangin B."/>
            <person name="Burke J.M."/>
            <person name="Salse J."/>
            <person name="Munos S."/>
            <person name="Vincourt P."/>
            <person name="Rieseberg L.H."/>
            <person name="Langlade N.B."/>
        </authorList>
    </citation>
    <scope>NUCLEOTIDE SEQUENCE</scope>
    <source>
        <tissue evidence="1">Leaves</tissue>
    </source>
</reference>
<name>A0A9K3EIL9_HELAN</name>
<protein>
    <submittedName>
        <fullName evidence="1">Uncharacterized protein</fullName>
    </submittedName>
</protein>
<dbReference type="EMBL" id="MNCJ02000328">
    <property type="protein sequence ID" value="KAF5774495.1"/>
    <property type="molecule type" value="Genomic_DNA"/>
</dbReference>
<dbReference type="AlphaFoldDB" id="A0A9K3EIL9"/>
<evidence type="ECO:0000313" key="1">
    <source>
        <dbReference type="EMBL" id="KAF5774495.1"/>
    </source>
</evidence>
<proteinExistence type="predicted"/>
<gene>
    <name evidence="1" type="ORF">HanXRQr2_Chr13g0601111</name>
</gene>
<keyword evidence="2" id="KW-1185">Reference proteome</keyword>
<accession>A0A9K3EIL9</accession>